<dbReference type="NCBIfam" id="TIGR01887">
    <property type="entry name" value="dipeptidaselike"/>
    <property type="match status" value="1"/>
</dbReference>
<dbReference type="GO" id="GO:0008237">
    <property type="term" value="F:metallopeptidase activity"/>
    <property type="evidence" value="ECO:0007669"/>
    <property type="project" value="UniProtKB-KW"/>
</dbReference>
<dbReference type="GO" id="GO:0006526">
    <property type="term" value="P:L-arginine biosynthetic process"/>
    <property type="evidence" value="ECO:0007669"/>
    <property type="project" value="TreeGrafter"/>
</dbReference>
<proteinExistence type="inferred from homology"/>
<dbReference type="GeneID" id="98003038"/>
<keyword evidence="7 9" id="KW-0224">Dipeptidase</keyword>
<dbReference type="GO" id="GO:0016805">
    <property type="term" value="F:dipeptidase activity"/>
    <property type="evidence" value="ECO:0007669"/>
    <property type="project" value="UniProtKB-KW"/>
</dbReference>
<dbReference type="InterPro" id="IPR050072">
    <property type="entry name" value="Peptidase_M20A"/>
</dbReference>
<dbReference type="AlphaFoldDB" id="B6G9M3"/>
<dbReference type="InterPro" id="IPR036264">
    <property type="entry name" value="Bact_exopeptidase_dim_dom"/>
</dbReference>
<dbReference type="OrthoDB" id="7055905at2"/>
<dbReference type="Gene3D" id="3.40.630.10">
    <property type="entry name" value="Zn peptidases"/>
    <property type="match status" value="1"/>
</dbReference>
<evidence type="ECO:0000313" key="9">
    <source>
        <dbReference type="EMBL" id="EEA91030.1"/>
    </source>
</evidence>
<dbReference type="RefSeq" id="WP_006720426.1">
    <property type="nucleotide sequence ID" value="NZ_CP085935.1"/>
</dbReference>
<dbReference type="PANTHER" id="PTHR43808:SF31">
    <property type="entry name" value="N-ACETYL-L-CITRULLINE DEACETYLASE"/>
    <property type="match status" value="1"/>
</dbReference>
<keyword evidence="5 9" id="KW-0378">Hydrolase</keyword>
<keyword evidence="10" id="KW-1185">Reference proteome</keyword>
<comment type="caution">
    <text evidence="9">The sequence shown here is derived from an EMBL/GenBank/DDBJ whole genome shotgun (WGS) entry which is preliminary data.</text>
</comment>
<reference evidence="9 10" key="2">
    <citation type="submission" date="2008-10" db="EMBL/GenBank/DDBJ databases">
        <authorList>
            <person name="Fulton L."/>
            <person name="Clifton S."/>
            <person name="Fulton B."/>
            <person name="Xu J."/>
            <person name="Minx P."/>
            <person name="Pepin K.H."/>
            <person name="Johnson M."/>
            <person name="Thiruvilangam P."/>
            <person name="Bhonagiri V."/>
            <person name="Nash W.E."/>
            <person name="Mardis E.R."/>
            <person name="Wilson R.K."/>
        </authorList>
    </citation>
    <scope>NUCLEOTIDE SEQUENCE [LARGE SCALE GENOMIC DNA]</scope>
    <source>
        <strain evidence="9 10">DSM 13279</strain>
    </source>
</reference>
<evidence type="ECO:0000256" key="7">
    <source>
        <dbReference type="ARBA" id="ARBA00022997"/>
    </source>
</evidence>
<evidence type="ECO:0000313" key="10">
    <source>
        <dbReference type="Proteomes" id="UP000003560"/>
    </source>
</evidence>
<dbReference type="PANTHER" id="PTHR43808">
    <property type="entry name" value="ACETYLORNITHINE DEACETYLASE"/>
    <property type="match status" value="1"/>
</dbReference>
<dbReference type="GO" id="GO:0006508">
    <property type="term" value="P:proteolysis"/>
    <property type="evidence" value="ECO:0007669"/>
    <property type="project" value="UniProtKB-KW"/>
</dbReference>
<comment type="similarity">
    <text evidence="2">Belongs to the peptidase M20A family.</text>
</comment>
<evidence type="ECO:0000256" key="4">
    <source>
        <dbReference type="ARBA" id="ARBA00022723"/>
    </source>
</evidence>
<dbReference type="HOGENOM" id="CLU_031786_0_0_11"/>
<organism evidence="9 10">
    <name type="scientific">Collinsella stercoris DSM 13279</name>
    <dbReference type="NCBI Taxonomy" id="445975"/>
    <lineage>
        <taxon>Bacteria</taxon>
        <taxon>Bacillati</taxon>
        <taxon>Actinomycetota</taxon>
        <taxon>Coriobacteriia</taxon>
        <taxon>Coriobacteriales</taxon>
        <taxon>Coriobacteriaceae</taxon>
        <taxon>Collinsella</taxon>
    </lineage>
</organism>
<keyword evidence="4" id="KW-0479">Metal-binding</keyword>
<dbReference type="EMBL" id="ABXJ01000043">
    <property type="protein sequence ID" value="EEA91030.1"/>
    <property type="molecule type" value="Genomic_DNA"/>
</dbReference>
<evidence type="ECO:0000256" key="1">
    <source>
        <dbReference type="ARBA" id="ARBA00001947"/>
    </source>
</evidence>
<evidence type="ECO:0000256" key="2">
    <source>
        <dbReference type="ARBA" id="ARBA00006247"/>
    </source>
</evidence>
<name>B6G9M3_9ACTN</name>
<dbReference type="Pfam" id="PF01546">
    <property type="entry name" value="Peptidase_M20"/>
    <property type="match status" value="1"/>
</dbReference>
<evidence type="ECO:0000256" key="6">
    <source>
        <dbReference type="ARBA" id="ARBA00022833"/>
    </source>
</evidence>
<accession>B6G9M3</accession>
<keyword evidence="6" id="KW-0862">Zinc</keyword>
<evidence type="ECO:0000256" key="8">
    <source>
        <dbReference type="ARBA" id="ARBA00023049"/>
    </source>
</evidence>
<dbReference type="SUPFAM" id="SSF55031">
    <property type="entry name" value="Bacterial exopeptidase dimerisation domain"/>
    <property type="match status" value="1"/>
</dbReference>
<dbReference type="GO" id="GO:0008270">
    <property type="term" value="F:zinc ion binding"/>
    <property type="evidence" value="ECO:0007669"/>
    <property type="project" value="InterPro"/>
</dbReference>
<evidence type="ECO:0000256" key="3">
    <source>
        <dbReference type="ARBA" id="ARBA00022670"/>
    </source>
</evidence>
<dbReference type="Proteomes" id="UP000003560">
    <property type="component" value="Unassembled WGS sequence"/>
</dbReference>
<dbReference type="Gene3D" id="3.30.70.360">
    <property type="match status" value="2"/>
</dbReference>
<keyword evidence="8" id="KW-0482">Metalloprotease</keyword>
<dbReference type="EC" id="3.4.13.-" evidence="9"/>
<sequence>MRADVMESVDAYVDEVWEDVVADISTLVSHASVADASAAEPGAPFGRPVRAALDCALGIAERLGYQTGDDEGFVGYADIAGERAEHIATIAHVDVVPAGPGWATDPFAMERREGWLLGRGVIDDKGPAVLSLYAGAYLLRQGITPRYTFRALLGCDEEVGMSDVHHYLESHEQPLFLFTPDAEFPVCNAEKGCFGGTFASAPIEGGVIHSWSGAEATNAIPSESVCVLGVSVSELPVPRANADRVAVEALEDGSARIFAQGIGGHASLPEGTINAIALVVGYLREVAAARPELFAAQECAFLDLLACVHEDTAGRGLGIASESAAFGPLTCNAGTIEVVDGRILQTIDVRFPDSITADEMRMICNATAAQYGAEFCQGSVKEPFSVSADSPCVQALLNVYRQVTGRSAEPFSMGGGTYARNFASAVSFGPEDNSLELPAWAGTMHGPNEAVNEALLRDALKMYILALLRLNELDL</sequence>
<dbReference type="STRING" id="445975.COLSTE_00764"/>
<dbReference type="GO" id="GO:0008777">
    <property type="term" value="F:acetylornithine deacetylase activity"/>
    <property type="evidence" value="ECO:0007669"/>
    <property type="project" value="TreeGrafter"/>
</dbReference>
<keyword evidence="3" id="KW-0645">Protease</keyword>
<dbReference type="SUPFAM" id="SSF53187">
    <property type="entry name" value="Zn-dependent exopeptidases"/>
    <property type="match status" value="1"/>
</dbReference>
<evidence type="ECO:0000256" key="5">
    <source>
        <dbReference type="ARBA" id="ARBA00022801"/>
    </source>
</evidence>
<dbReference type="eggNOG" id="COG0624">
    <property type="taxonomic scope" value="Bacteria"/>
</dbReference>
<protein>
    <submittedName>
        <fullName evidence="9">Putative dipeptidase</fullName>
        <ecNumber evidence="9">3.4.13.-</ecNumber>
    </submittedName>
</protein>
<dbReference type="InterPro" id="IPR002933">
    <property type="entry name" value="Peptidase_M20"/>
</dbReference>
<gene>
    <name evidence="9" type="ORF">COLSTE_00764</name>
</gene>
<reference evidence="9 10" key="1">
    <citation type="submission" date="2008-10" db="EMBL/GenBank/DDBJ databases">
        <title>Draft genome sequence of Collinsella stercoris (DSM 13279).</title>
        <authorList>
            <person name="Sudarsanam P."/>
            <person name="Ley R."/>
            <person name="Guruge J."/>
            <person name="Turnbaugh P.J."/>
            <person name="Mahowald M."/>
            <person name="Liep D."/>
            <person name="Gordon J."/>
        </authorList>
    </citation>
    <scope>NUCLEOTIDE SEQUENCE [LARGE SCALE GENOMIC DNA]</scope>
    <source>
        <strain evidence="9 10">DSM 13279</strain>
    </source>
</reference>
<dbReference type="InterPro" id="IPR010964">
    <property type="entry name" value="M20A_pepV-rel"/>
</dbReference>
<comment type="cofactor">
    <cofactor evidence="1">
        <name>Zn(2+)</name>
        <dbReference type="ChEBI" id="CHEBI:29105"/>
    </cofactor>
</comment>